<name>A0A7V3ZVX0_UNCW3</name>
<feature type="domain" description="4Fe-4S ferredoxin-type" evidence="8">
    <location>
        <begin position="265"/>
        <end position="294"/>
    </location>
</feature>
<feature type="domain" description="4Fe-4S ferredoxin-type" evidence="8">
    <location>
        <begin position="295"/>
        <end position="319"/>
    </location>
</feature>
<feature type="transmembrane region" description="Helical" evidence="7">
    <location>
        <begin position="222"/>
        <end position="241"/>
    </location>
</feature>
<accession>A0A7V3ZVX0</accession>
<evidence type="ECO:0000313" key="9">
    <source>
        <dbReference type="EMBL" id="HGK63849.1"/>
    </source>
</evidence>
<sequence length="319" mass="37481">MRPFRISQIIFTILINSYILVFFEKTLIYTGYLKGFLVPILNCWSAPTTWFSCPLGAYQHFIIVKDFPFYVLGFFLLFGAIIGRMACGWLCPFGLFQDLIFKISKKKLSLPKITPLFTLIFFLLFYFLIWLKFNQLLLVFKILIVFMGIIIGFLFDLFLKIRIKNFDLTSLKYFFLLFLATFVVFFTNEPWFCKLCPQGTLEAGIPLVLYDPENSLKSMVGLFFYLKILILFSIFILTVYIKRIFCRIICPIGAIYSIFNKLSLFRLEIDKEKCTQCNICNKVCPTDINVYENPNQTDCIRCLECYFRCPSKSIKIKIR</sequence>
<dbReference type="GO" id="GO:0005886">
    <property type="term" value="C:plasma membrane"/>
    <property type="evidence" value="ECO:0007669"/>
    <property type="project" value="TreeGrafter"/>
</dbReference>
<dbReference type="Gene3D" id="3.30.70.20">
    <property type="match status" value="1"/>
</dbReference>
<dbReference type="PANTHER" id="PTHR30176:SF3">
    <property type="entry name" value="FERREDOXIN-TYPE PROTEIN NAPH"/>
    <property type="match status" value="1"/>
</dbReference>
<evidence type="ECO:0000256" key="6">
    <source>
        <dbReference type="ARBA" id="ARBA00023014"/>
    </source>
</evidence>
<keyword evidence="6" id="KW-0411">Iron-sulfur</keyword>
<evidence type="ECO:0000259" key="8">
    <source>
        <dbReference type="PROSITE" id="PS51379"/>
    </source>
</evidence>
<feature type="transmembrane region" description="Helical" evidence="7">
    <location>
        <begin position="113"/>
        <end position="131"/>
    </location>
</feature>
<evidence type="ECO:0000256" key="7">
    <source>
        <dbReference type="SAM" id="Phobius"/>
    </source>
</evidence>
<organism evidence="9">
    <name type="scientific">candidate division WOR-3 bacterium</name>
    <dbReference type="NCBI Taxonomy" id="2052148"/>
    <lineage>
        <taxon>Bacteria</taxon>
        <taxon>Bacteria division WOR-3</taxon>
    </lineage>
</organism>
<feature type="transmembrane region" description="Helical" evidence="7">
    <location>
        <begin position="6"/>
        <end position="23"/>
    </location>
</feature>
<evidence type="ECO:0000256" key="4">
    <source>
        <dbReference type="ARBA" id="ARBA00022982"/>
    </source>
</evidence>
<proteinExistence type="predicted"/>
<keyword evidence="4" id="KW-0249">Electron transport</keyword>
<keyword evidence="7" id="KW-0812">Transmembrane</keyword>
<dbReference type="PANTHER" id="PTHR30176">
    <property type="entry name" value="FERREDOXIN-TYPE PROTEIN NAPH"/>
    <property type="match status" value="1"/>
</dbReference>
<keyword evidence="7" id="KW-1133">Transmembrane helix</keyword>
<protein>
    <submittedName>
        <fullName evidence="9">4Fe-4S binding protein</fullName>
    </submittedName>
</protein>
<dbReference type="InterPro" id="IPR017900">
    <property type="entry name" value="4Fe4S_Fe_S_CS"/>
</dbReference>
<dbReference type="PROSITE" id="PS51379">
    <property type="entry name" value="4FE4S_FER_2"/>
    <property type="match status" value="2"/>
</dbReference>
<keyword evidence="3" id="KW-0479">Metal-binding</keyword>
<keyword evidence="2" id="KW-0004">4Fe-4S</keyword>
<dbReference type="AlphaFoldDB" id="A0A7V3ZVX0"/>
<dbReference type="InterPro" id="IPR017896">
    <property type="entry name" value="4Fe4S_Fe-S-bd"/>
</dbReference>
<keyword evidence="1" id="KW-0813">Transport</keyword>
<dbReference type="EMBL" id="DTDR01000120">
    <property type="protein sequence ID" value="HGK63849.1"/>
    <property type="molecule type" value="Genomic_DNA"/>
</dbReference>
<dbReference type="InterPro" id="IPR051684">
    <property type="entry name" value="Electron_Trans/Redox"/>
</dbReference>
<evidence type="ECO:0000256" key="3">
    <source>
        <dbReference type="ARBA" id="ARBA00022723"/>
    </source>
</evidence>
<evidence type="ECO:0000256" key="5">
    <source>
        <dbReference type="ARBA" id="ARBA00023004"/>
    </source>
</evidence>
<dbReference type="GO" id="GO:0051539">
    <property type="term" value="F:4 iron, 4 sulfur cluster binding"/>
    <property type="evidence" value="ECO:0007669"/>
    <property type="project" value="UniProtKB-KW"/>
</dbReference>
<feature type="transmembrane region" description="Helical" evidence="7">
    <location>
        <begin position="171"/>
        <end position="188"/>
    </location>
</feature>
<feature type="transmembrane region" description="Helical" evidence="7">
    <location>
        <begin position="69"/>
        <end position="92"/>
    </location>
</feature>
<evidence type="ECO:0000256" key="1">
    <source>
        <dbReference type="ARBA" id="ARBA00022448"/>
    </source>
</evidence>
<dbReference type="Pfam" id="PF00037">
    <property type="entry name" value="Fer4"/>
    <property type="match status" value="1"/>
</dbReference>
<keyword evidence="7" id="KW-0472">Membrane</keyword>
<comment type="caution">
    <text evidence="9">The sequence shown here is derived from an EMBL/GenBank/DDBJ whole genome shotgun (WGS) entry which is preliminary data.</text>
</comment>
<dbReference type="GO" id="GO:0046872">
    <property type="term" value="F:metal ion binding"/>
    <property type="evidence" value="ECO:0007669"/>
    <property type="project" value="UniProtKB-KW"/>
</dbReference>
<reference evidence="9" key="1">
    <citation type="journal article" date="2020" name="mSystems">
        <title>Genome- and Community-Level Interaction Insights into Carbon Utilization and Element Cycling Functions of Hydrothermarchaeota in Hydrothermal Sediment.</title>
        <authorList>
            <person name="Zhou Z."/>
            <person name="Liu Y."/>
            <person name="Xu W."/>
            <person name="Pan J."/>
            <person name="Luo Z.H."/>
            <person name="Li M."/>
        </authorList>
    </citation>
    <scope>NUCLEOTIDE SEQUENCE [LARGE SCALE GENOMIC DNA]</scope>
    <source>
        <strain evidence="9">SpSt-697</strain>
    </source>
</reference>
<gene>
    <name evidence="9" type="ORF">ENU74_04585</name>
</gene>
<keyword evidence="5" id="KW-0408">Iron</keyword>
<dbReference type="SUPFAM" id="SSF54862">
    <property type="entry name" value="4Fe-4S ferredoxins"/>
    <property type="match status" value="1"/>
</dbReference>
<feature type="transmembrane region" description="Helical" evidence="7">
    <location>
        <begin position="137"/>
        <end position="159"/>
    </location>
</feature>
<feature type="transmembrane region" description="Helical" evidence="7">
    <location>
        <begin position="35"/>
        <end position="57"/>
    </location>
</feature>
<evidence type="ECO:0000256" key="2">
    <source>
        <dbReference type="ARBA" id="ARBA00022485"/>
    </source>
</evidence>
<dbReference type="Pfam" id="PF12801">
    <property type="entry name" value="Fer4_5"/>
    <property type="match status" value="3"/>
</dbReference>
<dbReference type="PROSITE" id="PS00198">
    <property type="entry name" value="4FE4S_FER_1"/>
    <property type="match status" value="2"/>
</dbReference>